<organism evidence="3 4">
    <name type="scientific">Lichenicola cladoniae</name>
    <dbReference type="NCBI Taxonomy" id="1484109"/>
    <lineage>
        <taxon>Bacteria</taxon>
        <taxon>Pseudomonadati</taxon>
        <taxon>Pseudomonadota</taxon>
        <taxon>Alphaproteobacteria</taxon>
        <taxon>Acetobacterales</taxon>
        <taxon>Acetobacteraceae</taxon>
        <taxon>Lichenicola</taxon>
    </lineage>
</organism>
<dbReference type="AlphaFoldDB" id="A0A6M8HUH0"/>
<feature type="signal peptide" evidence="2">
    <location>
        <begin position="1"/>
        <end position="29"/>
    </location>
</feature>
<protein>
    <recommendedName>
        <fullName evidence="5">Porin</fullName>
    </recommendedName>
</protein>
<evidence type="ECO:0008006" key="5">
    <source>
        <dbReference type="Google" id="ProtNLM"/>
    </source>
</evidence>
<evidence type="ECO:0000256" key="1">
    <source>
        <dbReference type="SAM" id="MobiDB-lite"/>
    </source>
</evidence>
<sequence>MTRRFFPKAGLMAATALCSASITIAPAMADTTSTQISSIEKQIRALEGQLNHMKRDLTERGQEVKAARSEAATASRQAREAQERMGPIRYDTNGRPLPPSALSAPPGYANYAGSPYPNVAGYPSYVSSGPKLKQGQFALGGVRVTLGGFIEAAGIYRSRNEAADISSSFNTGIPYPQSPNYHQGEFRGSARQSRISLLAEGNPDSNTTLTAYYEADFNSSGTSSNSGESNSYTLRERVLNAEYARKDEDFFVLGGQTWSLATMTKTGMNPRTEDLPAVIDAQYVPGFVWTRNVGLRVVKGFQHDKYDIGLAVESPESSYTQAATSIAGATINTTNPGLGGNGSTLNATASYSTEYAPDVIAKFTADPGWGHYELFGVARFLHDRVSVLGGGSSKTVLAGGGGAGMILPLIPKKLEFQANVFAGEGIGRYGASQLNDATIARDGSPKPLPEVMALAGLVYHATKKIDIYGYVGTEQITHRESYNAGGKAYGYGNALYSNAGCNTELSAGTCTANTKGIVQGTAGAWWKFLKGDFGTMQTGVQYSYTKRSIFEGVGGNPSTDENIVMFSFRYYPFQ</sequence>
<dbReference type="EMBL" id="CP053708">
    <property type="protein sequence ID" value="QKE91998.1"/>
    <property type="molecule type" value="Genomic_DNA"/>
</dbReference>
<dbReference type="KEGG" id="lck:HN018_19915"/>
<keyword evidence="4" id="KW-1185">Reference proteome</keyword>
<accession>A0A6M8HUH0</accession>
<proteinExistence type="predicted"/>
<dbReference type="Proteomes" id="UP000500767">
    <property type="component" value="Chromosome"/>
</dbReference>
<evidence type="ECO:0000313" key="4">
    <source>
        <dbReference type="Proteomes" id="UP000500767"/>
    </source>
</evidence>
<dbReference type="RefSeq" id="WP_171833680.1">
    <property type="nucleotide sequence ID" value="NZ_CP053708.1"/>
</dbReference>
<gene>
    <name evidence="3" type="ORF">HN018_19915</name>
</gene>
<keyword evidence="2" id="KW-0732">Signal</keyword>
<feature type="chain" id="PRO_5026720811" description="Porin" evidence="2">
    <location>
        <begin position="30"/>
        <end position="574"/>
    </location>
</feature>
<evidence type="ECO:0000256" key="2">
    <source>
        <dbReference type="SAM" id="SignalP"/>
    </source>
</evidence>
<name>A0A6M8HUH0_9PROT</name>
<feature type="region of interest" description="Disordered" evidence="1">
    <location>
        <begin position="68"/>
        <end position="96"/>
    </location>
</feature>
<reference evidence="3 4" key="1">
    <citation type="journal article" date="2014" name="World J. Microbiol. Biotechnol.">
        <title>Biodiversity and physiological characteristics of Antarctic and Arctic lichens-associated bacteria.</title>
        <authorList>
            <person name="Lee Y.M."/>
            <person name="Kim E.H."/>
            <person name="Lee H.K."/>
            <person name="Hong S.G."/>
        </authorList>
    </citation>
    <scope>NUCLEOTIDE SEQUENCE [LARGE SCALE GENOMIC DNA]</scope>
    <source>
        <strain evidence="3 4">PAMC 26569</strain>
    </source>
</reference>
<evidence type="ECO:0000313" key="3">
    <source>
        <dbReference type="EMBL" id="QKE91998.1"/>
    </source>
</evidence>